<reference evidence="1 2" key="1">
    <citation type="submission" date="2018-04" db="EMBL/GenBank/DDBJ databases">
        <title>Draft genome sequence of Pseudomonas syringae pv. actinidiae biovar 1 strains isolated from kiwifruit in Kagawa prefecture.</title>
        <authorList>
            <person name="Tabuchi M."/>
            <person name="Saito M."/>
            <person name="Fujiwara S."/>
            <person name="Sasa N."/>
            <person name="Akimitsu K."/>
            <person name="Gomi K."/>
            <person name="Konishi-Sugita S."/>
            <person name="Hamano K."/>
            <person name="Kataoka I."/>
        </authorList>
    </citation>
    <scope>NUCLEOTIDE SEQUENCE [LARGE SCALE GENOMIC DNA]</scope>
    <source>
        <strain evidence="1 2">MAFF212206</strain>
    </source>
</reference>
<dbReference type="Proteomes" id="UP000247480">
    <property type="component" value="Unassembled WGS sequence"/>
</dbReference>
<comment type="caution">
    <text evidence="1">The sequence shown here is derived from an EMBL/GenBank/DDBJ whole genome shotgun (WGS) entry which is preliminary data.</text>
</comment>
<gene>
    <name evidence="1" type="ORF">KPSA1_02780</name>
</gene>
<organism evidence="1 2">
    <name type="scientific">Pseudomonas syringae pv. actinidiae</name>
    <dbReference type="NCBI Taxonomy" id="103796"/>
    <lineage>
        <taxon>Bacteria</taxon>
        <taxon>Pseudomonadati</taxon>
        <taxon>Pseudomonadota</taxon>
        <taxon>Gammaproteobacteria</taxon>
        <taxon>Pseudomonadales</taxon>
        <taxon>Pseudomonadaceae</taxon>
        <taxon>Pseudomonas</taxon>
        <taxon>Pseudomonas syringae</taxon>
    </lineage>
</organism>
<sequence>MCAKRTATSELALDCVLIDSPADPGIDCFYRFR</sequence>
<dbReference type="EMBL" id="BGJZ01000121">
    <property type="protein sequence ID" value="GBH09385.1"/>
    <property type="molecule type" value="Genomic_DNA"/>
</dbReference>
<name>A0A2V0QGE5_PSESF</name>
<protein>
    <submittedName>
        <fullName evidence="1">Uncharacterized protein</fullName>
    </submittedName>
</protein>
<accession>A0A2V0QGE5</accession>
<evidence type="ECO:0000313" key="1">
    <source>
        <dbReference type="EMBL" id="GBH09385.1"/>
    </source>
</evidence>
<dbReference type="AlphaFoldDB" id="A0A2V0QGE5"/>
<evidence type="ECO:0000313" key="2">
    <source>
        <dbReference type="Proteomes" id="UP000247480"/>
    </source>
</evidence>
<proteinExistence type="predicted"/>